<comment type="caution">
    <text evidence="2">The sequence shown here is derived from an EMBL/GenBank/DDBJ whole genome shotgun (WGS) entry which is preliminary data.</text>
</comment>
<dbReference type="AlphaFoldDB" id="A0A8T0EJD0"/>
<name>A0A8T0EJD0_ARGBR</name>
<reference evidence="2" key="1">
    <citation type="journal article" date="2020" name="bioRxiv">
        <title>Chromosome-level reference genome of the European wasp spider Argiope bruennichi: a resource for studies on range expansion and evolutionary adaptation.</title>
        <authorList>
            <person name="Sheffer M.M."/>
            <person name="Hoppe A."/>
            <person name="Krehenwinkel H."/>
            <person name="Uhl G."/>
            <person name="Kuss A.W."/>
            <person name="Jensen L."/>
            <person name="Jensen C."/>
            <person name="Gillespie R.G."/>
            <person name="Hoff K.J."/>
            <person name="Prost S."/>
        </authorList>
    </citation>
    <scope>NUCLEOTIDE SEQUENCE</scope>
</reference>
<gene>
    <name evidence="2" type="ORF">HNY73_018879</name>
</gene>
<reference evidence="2" key="2">
    <citation type="submission" date="2020-06" db="EMBL/GenBank/DDBJ databases">
        <authorList>
            <person name="Sheffer M."/>
        </authorList>
    </citation>
    <scope>NUCLEOTIDE SEQUENCE</scope>
</reference>
<feature type="compositionally biased region" description="Polar residues" evidence="1">
    <location>
        <begin position="34"/>
        <end position="74"/>
    </location>
</feature>
<proteinExistence type="predicted"/>
<accession>A0A8T0EJD0</accession>
<organism evidence="2 3">
    <name type="scientific">Argiope bruennichi</name>
    <name type="common">Wasp spider</name>
    <name type="synonym">Aranea bruennichi</name>
    <dbReference type="NCBI Taxonomy" id="94029"/>
    <lineage>
        <taxon>Eukaryota</taxon>
        <taxon>Metazoa</taxon>
        <taxon>Ecdysozoa</taxon>
        <taxon>Arthropoda</taxon>
        <taxon>Chelicerata</taxon>
        <taxon>Arachnida</taxon>
        <taxon>Araneae</taxon>
        <taxon>Araneomorphae</taxon>
        <taxon>Entelegynae</taxon>
        <taxon>Araneoidea</taxon>
        <taxon>Araneidae</taxon>
        <taxon>Argiope</taxon>
    </lineage>
</organism>
<keyword evidence="3" id="KW-1185">Reference proteome</keyword>
<evidence type="ECO:0000313" key="2">
    <source>
        <dbReference type="EMBL" id="KAF8771458.1"/>
    </source>
</evidence>
<dbReference type="EMBL" id="JABXBU010002228">
    <property type="protein sequence ID" value="KAF8771458.1"/>
    <property type="molecule type" value="Genomic_DNA"/>
</dbReference>
<sequence>MRHRKNQPQSAADIAERPDRTDAANLSKHHNRSNKQPTGQPPNTIVDSDTVTENTGSRDQSGLSQTKKGQVSPP</sequence>
<dbReference type="Proteomes" id="UP000807504">
    <property type="component" value="Unassembled WGS sequence"/>
</dbReference>
<protein>
    <submittedName>
        <fullName evidence="2">Uncharacterized protein</fullName>
    </submittedName>
</protein>
<evidence type="ECO:0000313" key="3">
    <source>
        <dbReference type="Proteomes" id="UP000807504"/>
    </source>
</evidence>
<feature type="region of interest" description="Disordered" evidence="1">
    <location>
        <begin position="1"/>
        <end position="74"/>
    </location>
</feature>
<evidence type="ECO:0000256" key="1">
    <source>
        <dbReference type="SAM" id="MobiDB-lite"/>
    </source>
</evidence>